<proteinExistence type="predicted"/>
<dbReference type="Proteomes" id="UP000660861">
    <property type="component" value="Unassembled WGS sequence"/>
</dbReference>
<organism evidence="2 3">
    <name type="scientific">Zongyangia hominis</name>
    <dbReference type="NCBI Taxonomy" id="2763677"/>
    <lineage>
        <taxon>Bacteria</taxon>
        <taxon>Bacillati</taxon>
        <taxon>Bacillota</taxon>
        <taxon>Clostridia</taxon>
        <taxon>Eubacteriales</taxon>
        <taxon>Oscillospiraceae</taxon>
        <taxon>Zongyangia</taxon>
    </lineage>
</organism>
<protein>
    <recommendedName>
        <fullName evidence="4">X-X-X-Leu-X-X-Gly heptad repeat-containing protein</fullName>
    </recommendedName>
</protein>
<evidence type="ECO:0000256" key="1">
    <source>
        <dbReference type="SAM" id="SignalP"/>
    </source>
</evidence>
<dbReference type="AlphaFoldDB" id="A0A926I7J2"/>
<reference evidence="2" key="1">
    <citation type="submission" date="2020-08" db="EMBL/GenBank/DDBJ databases">
        <title>Genome public.</title>
        <authorList>
            <person name="Liu C."/>
            <person name="Sun Q."/>
        </authorList>
    </citation>
    <scope>NUCLEOTIDE SEQUENCE</scope>
    <source>
        <strain evidence="2">NSJ-54</strain>
    </source>
</reference>
<dbReference type="SUPFAM" id="SSF58104">
    <property type="entry name" value="Methyl-accepting chemotaxis protein (MCP) signaling domain"/>
    <property type="match status" value="1"/>
</dbReference>
<sequence length="658" mass="71713">MKKMLTRLGAGIIALSLAFSQTAFALTSPEEEEPVTKDESVFVILNSDGSVNKQIVSNWLHSDDGVKNVEDKSVVQGIENIKSDTKPQIKDNKVKWNSDEKDIYYRGTTDQKLPVSASIRYLLDGKEITAKDLAGKSGQVEIRISLKNNYAEQRQIDGEVRTVAPLFACAVVVDLPADNFTNIKAEDGIVLSESVNQMVAFVGLPGLKESFKGMLDDEFSELKDKMKDEFVITAQAENFELPPIMVGAAKIDSDLLDSEDLDGDLDELKDGLHDLEDAAQEILDGTVKLADACVEFDDKMGEFQDKYVEFDDGINDALDGSQKLHDGAGKLKDGAKELYDGTSELSAKVAGLTGKITPEKIQAIGKLAQLLPSISISQEDLQTIQSLPTVISSIPGQMADGILETLKNYTASGEGEDGESNPQMLSPAQYALVEQVVSGAKQQTQASIESQLSTVMPKIENMLGAYQQFQGLLAQLGDPQELIALLENMPDALGQLQTGVAKLNDGAKQLKDGTQELYDGSSDLLAGMQKLDEASDEITDAISQFKDATTELKDKTQELSDGVKKFKEEGIDELYDKIMDLTDTIGKAMDISDQVADVTDSFGSYTGAPEGAKTDVKFLMRTPQIKADTKEDESQPQNTEVQKESFWDRIKNLFSFGK</sequence>
<evidence type="ECO:0000313" key="2">
    <source>
        <dbReference type="EMBL" id="MBC8571169.1"/>
    </source>
</evidence>
<dbReference type="EMBL" id="JACRTC010000007">
    <property type="protein sequence ID" value="MBC8571169.1"/>
    <property type="molecule type" value="Genomic_DNA"/>
</dbReference>
<dbReference type="RefSeq" id="WP_262398260.1">
    <property type="nucleotide sequence ID" value="NZ_JACRTC010000007.1"/>
</dbReference>
<keyword evidence="1" id="KW-0732">Signal</keyword>
<keyword evidence="3" id="KW-1185">Reference proteome</keyword>
<dbReference type="Gene3D" id="1.10.287.950">
    <property type="entry name" value="Methyl-accepting chemotaxis protein"/>
    <property type="match status" value="1"/>
</dbReference>
<evidence type="ECO:0000313" key="3">
    <source>
        <dbReference type="Proteomes" id="UP000660861"/>
    </source>
</evidence>
<feature type="chain" id="PRO_5037272594" description="X-X-X-Leu-X-X-Gly heptad repeat-containing protein" evidence="1">
    <location>
        <begin position="26"/>
        <end position="658"/>
    </location>
</feature>
<accession>A0A926I7J2</accession>
<comment type="caution">
    <text evidence="2">The sequence shown here is derived from an EMBL/GenBank/DDBJ whole genome shotgun (WGS) entry which is preliminary data.</text>
</comment>
<gene>
    <name evidence="2" type="ORF">H8709_10070</name>
</gene>
<evidence type="ECO:0008006" key="4">
    <source>
        <dbReference type="Google" id="ProtNLM"/>
    </source>
</evidence>
<dbReference type="NCBIfam" id="TIGR03057">
    <property type="entry name" value="xxxLxxG_by_4"/>
    <property type="match status" value="2"/>
</dbReference>
<dbReference type="InterPro" id="IPR023908">
    <property type="entry name" value="xxxLxxG_rpt"/>
</dbReference>
<feature type="signal peptide" evidence="1">
    <location>
        <begin position="1"/>
        <end position="25"/>
    </location>
</feature>
<name>A0A926I7J2_9FIRM</name>